<protein>
    <recommendedName>
        <fullName evidence="5">Acyl-CoA dehydrogenase/oxidase C-terminal domain-containing protein</fullName>
    </recommendedName>
</protein>
<dbReference type="SUPFAM" id="SSF47203">
    <property type="entry name" value="Acyl-CoA dehydrogenase C-terminal domain-like"/>
    <property type="match status" value="1"/>
</dbReference>
<keyword evidence="4" id="KW-0560">Oxidoreductase</keyword>
<dbReference type="AlphaFoldDB" id="X0RMJ9"/>
<keyword evidence="3" id="KW-0274">FAD</keyword>
<dbReference type="InterPro" id="IPR009100">
    <property type="entry name" value="AcylCoA_DH/oxidase_NM_dom_sf"/>
</dbReference>
<dbReference type="GO" id="GO:0003995">
    <property type="term" value="F:acyl-CoA dehydrogenase activity"/>
    <property type="evidence" value="ECO:0007669"/>
    <property type="project" value="TreeGrafter"/>
</dbReference>
<evidence type="ECO:0000256" key="4">
    <source>
        <dbReference type="ARBA" id="ARBA00023002"/>
    </source>
</evidence>
<reference evidence="6" key="1">
    <citation type="journal article" date="2014" name="Front. Microbiol.">
        <title>High frequency of phylogenetically diverse reductive dehalogenase-homologous genes in deep subseafloor sedimentary metagenomes.</title>
        <authorList>
            <person name="Kawai M."/>
            <person name="Futagami T."/>
            <person name="Toyoda A."/>
            <person name="Takaki Y."/>
            <person name="Nishi S."/>
            <person name="Hori S."/>
            <person name="Arai W."/>
            <person name="Tsubouchi T."/>
            <person name="Morono Y."/>
            <person name="Uchiyama I."/>
            <person name="Ito T."/>
            <person name="Fujiyama A."/>
            <person name="Inagaki F."/>
            <person name="Takami H."/>
        </authorList>
    </citation>
    <scope>NUCLEOTIDE SEQUENCE</scope>
    <source>
        <strain evidence="6">Expedition CK06-06</strain>
    </source>
</reference>
<comment type="similarity">
    <text evidence="1">Belongs to the acyl-CoA dehydrogenase family.</text>
</comment>
<evidence type="ECO:0000313" key="6">
    <source>
        <dbReference type="EMBL" id="GAF69998.1"/>
    </source>
</evidence>
<organism evidence="6">
    <name type="scientific">marine sediment metagenome</name>
    <dbReference type="NCBI Taxonomy" id="412755"/>
    <lineage>
        <taxon>unclassified sequences</taxon>
        <taxon>metagenomes</taxon>
        <taxon>ecological metagenomes</taxon>
    </lineage>
</organism>
<keyword evidence="2" id="KW-0285">Flavoprotein</keyword>
<feature type="domain" description="Acyl-CoA dehydrogenase/oxidase C-terminal" evidence="5">
    <location>
        <begin position="34"/>
        <end position="182"/>
    </location>
</feature>
<evidence type="ECO:0000259" key="5">
    <source>
        <dbReference type="Pfam" id="PF00441"/>
    </source>
</evidence>
<dbReference type="PANTHER" id="PTHR48083">
    <property type="entry name" value="MEDIUM-CHAIN SPECIFIC ACYL-COA DEHYDROGENASE, MITOCHONDRIAL-RELATED"/>
    <property type="match status" value="1"/>
</dbReference>
<evidence type="ECO:0000256" key="1">
    <source>
        <dbReference type="ARBA" id="ARBA00009347"/>
    </source>
</evidence>
<dbReference type="InterPro" id="IPR009075">
    <property type="entry name" value="AcylCo_DH/oxidase_C"/>
</dbReference>
<dbReference type="SUPFAM" id="SSF56645">
    <property type="entry name" value="Acyl-CoA dehydrogenase NM domain-like"/>
    <property type="match status" value="1"/>
</dbReference>
<dbReference type="GO" id="GO:0033539">
    <property type="term" value="P:fatty acid beta-oxidation using acyl-CoA dehydrogenase"/>
    <property type="evidence" value="ECO:0007669"/>
    <property type="project" value="TreeGrafter"/>
</dbReference>
<evidence type="ECO:0000256" key="2">
    <source>
        <dbReference type="ARBA" id="ARBA00022630"/>
    </source>
</evidence>
<feature type="non-terminal residue" evidence="6">
    <location>
        <position position="1"/>
    </location>
</feature>
<comment type="caution">
    <text evidence="6">The sequence shown here is derived from an EMBL/GenBank/DDBJ whole genome shotgun (WGS) entry which is preliminary data.</text>
</comment>
<dbReference type="InterPro" id="IPR036250">
    <property type="entry name" value="AcylCo_DH-like_C"/>
</dbReference>
<dbReference type="InterPro" id="IPR050741">
    <property type="entry name" value="Acyl-CoA_dehydrogenase"/>
</dbReference>
<dbReference type="Pfam" id="PF00441">
    <property type="entry name" value="Acyl-CoA_dh_1"/>
    <property type="match status" value="1"/>
</dbReference>
<dbReference type="GO" id="GO:0005737">
    <property type="term" value="C:cytoplasm"/>
    <property type="evidence" value="ECO:0007669"/>
    <property type="project" value="TreeGrafter"/>
</dbReference>
<dbReference type="PANTHER" id="PTHR48083:SF13">
    <property type="entry name" value="ACYL-COA DEHYDROGENASE FAMILY MEMBER 11"/>
    <property type="match status" value="1"/>
</dbReference>
<proteinExistence type="inferred from homology"/>
<accession>X0RMJ9</accession>
<sequence>SVSVMGHAGGGGHCEIRYENCRVPVTNRLGPEHSGFMIAQARLGPGRVHHCMRSIGAAERAFEIMCSHANHRVAFGGPLAEKQFVQEWVATSRMEIDQARLLTLYAAHKMDTLGKKAARQEISMIKVVVPNMMMNVLDRVIQCLGALGVSDDSPVAAMWRNGRSMRLADGPDEVHKMVIARRELRKWA</sequence>
<evidence type="ECO:0000256" key="3">
    <source>
        <dbReference type="ARBA" id="ARBA00022827"/>
    </source>
</evidence>
<dbReference type="EMBL" id="BARS01007839">
    <property type="protein sequence ID" value="GAF69998.1"/>
    <property type="molecule type" value="Genomic_DNA"/>
</dbReference>
<dbReference type="Gene3D" id="1.20.140.10">
    <property type="entry name" value="Butyryl-CoA Dehydrogenase, subunit A, domain 3"/>
    <property type="match status" value="1"/>
</dbReference>
<name>X0RMJ9_9ZZZZ</name>
<gene>
    <name evidence="6" type="ORF">S01H1_15027</name>
</gene>